<dbReference type="eggNOG" id="COG0790">
    <property type="taxonomic scope" value="Bacteria"/>
</dbReference>
<name>C5RZK0_9PAST</name>
<dbReference type="EMBL" id="ACQL01000055">
    <property type="protein sequence ID" value="EER47855.1"/>
    <property type="molecule type" value="Genomic_DNA"/>
</dbReference>
<evidence type="ECO:0000313" key="2">
    <source>
        <dbReference type="EMBL" id="EER47855.1"/>
    </source>
</evidence>
<organism evidence="2 3">
    <name type="scientific">Actinobacillus minor NM305</name>
    <dbReference type="NCBI Taxonomy" id="637911"/>
    <lineage>
        <taxon>Bacteria</taxon>
        <taxon>Pseudomonadati</taxon>
        <taxon>Pseudomonadota</taxon>
        <taxon>Gammaproteobacteria</taxon>
        <taxon>Pasteurellales</taxon>
        <taxon>Pasteurellaceae</taxon>
        <taxon>Actinobacillus</taxon>
    </lineage>
</organism>
<reference evidence="2 3" key="1">
    <citation type="journal article" date="2010" name="Vet. Microbiol.">
        <title>Production of haemolysins by strains of the Actinobacillus minor/porcitonsillarum complex.</title>
        <authorList>
            <person name="Arya G."/>
            <person name="Niven D.F."/>
        </authorList>
    </citation>
    <scope>NUCLEOTIDE SEQUENCE [LARGE SCALE GENOMIC DNA]</scope>
    <source>
        <strain evidence="2 3">NM305</strain>
    </source>
</reference>
<dbReference type="InterPro" id="IPR011990">
    <property type="entry name" value="TPR-like_helical_dom_sf"/>
</dbReference>
<protein>
    <submittedName>
        <fullName evidence="2">Mrr restriction system protein (EcoKMrr)</fullName>
    </submittedName>
</protein>
<proteinExistence type="predicted"/>
<dbReference type="InterPro" id="IPR006597">
    <property type="entry name" value="Sel1-like"/>
</dbReference>
<evidence type="ECO:0000313" key="3">
    <source>
        <dbReference type="Proteomes" id="UP000005532"/>
    </source>
</evidence>
<dbReference type="Gene3D" id="1.25.40.10">
    <property type="entry name" value="Tetratricopeptide repeat domain"/>
    <property type="match status" value="2"/>
</dbReference>
<sequence length="236" mass="26495">MKKFSLILPLVFSTFTLASPPQKMTFEEIQQLSAQGNIEAQARLGEAYLNGNYEQKVDYQKAFEWTNKAAEQGNSRAKMNLAILYLNGYAVAYDYKKAFKLFQDADAAGEMKAARYLGIIYERGLGVAQDYAKAATFFQKGDDNNDTTAQYHLAKLYEQGLGVTRDYQKAISLYLKHEKRVDHITAPSFLALGDIYALGLSVEKNLSEAQKWYTLAIKAGSQEAKEKLADLTTKSY</sequence>
<dbReference type="SUPFAM" id="SSF81901">
    <property type="entry name" value="HCP-like"/>
    <property type="match status" value="1"/>
</dbReference>
<feature type="chain" id="PRO_5002954520" evidence="1">
    <location>
        <begin position="19"/>
        <end position="236"/>
    </location>
</feature>
<gene>
    <name evidence="2" type="ORF">AM305_05464</name>
</gene>
<dbReference type="SMART" id="SM00671">
    <property type="entry name" value="SEL1"/>
    <property type="match status" value="5"/>
</dbReference>
<evidence type="ECO:0000256" key="1">
    <source>
        <dbReference type="SAM" id="SignalP"/>
    </source>
</evidence>
<keyword evidence="1" id="KW-0732">Signal</keyword>
<accession>C5RZK0</accession>
<dbReference type="Proteomes" id="UP000005532">
    <property type="component" value="Unassembled WGS sequence"/>
</dbReference>
<feature type="signal peptide" evidence="1">
    <location>
        <begin position="1"/>
        <end position="18"/>
    </location>
</feature>
<dbReference type="InterPro" id="IPR052748">
    <property type="entry name" value="ISR_Activator"/>
</dbReference>
<dbReference type="AlphaFoldDB" id="C5RZK0"/>
<dbReference type="RefSeq" id="WP_005822614.1">
    <property type="nucleotide sequence ID" value="NZ_ACQL01000055.1"/>
</dbReference>
<comment type="caution">
    <text evidence="2">The sequence shown here is derived from an EMBL/GenBank/DDBJ whole genome shotgun (WGS) entry which is preliminary data.</text>
</comment>
<dbReference type="Pfam" id="PF08238">
    <property type="entry name" value="Sel1"/>
    <property type="match status" value="5"/>
</dbReference>
<dbReference type="PANTHER" id="PTHR45011">
    <property type="entry name" value="DAP3-BINDING CELL DEATH ENHANCER 1"/>
    <property type="match status" value="1"/>
</dbReference>
<dbReference type="PANTHER" id="PTHR45011:SF1">
    <property type="entry name" value="DAP3-BINDING CELL DEATH ENHANCER 1"/>
    <property type="match status" value="1"/>
</dbReference>